<protein>
    <recommendedName>
        <fullName evidence="3">Ribosome maturation factor RimP</fullName>
    </recommendedName>
</protein>
<dbReference type="AlphaFoldDB" id="A0A1W6MLW8"/>
<keyword evidence="1 3" id="KW-0963">Cytoplasm</keyword>
<gene>
    <name evidence="3" type="primary">rimP</name>
    <name evidence="5" type="ORF">BST97_11690</name>
</gene>
<evidence type="ECO:0000313" key="6">
    <source>
        <dbReference type="Proteomes" id="UP000193431"/>
    </source>
</evidence>
<comment type="subcellular location">
    <subcellularLocation>
        <location evidence="3">Cytoplasm</location>
    </subcellularLocation>
</comment>
<keyword evidence="2 3" id="KW-0690">Ribosome biogenesis</keyword>
<evidence type="ECO:0000313" key="5">
    <source>
        <dbReference type="EMBL" id="ARN78595.1"/>
    </source>
</evidence>
<dbReference type="SUPFAM" id="SSF75420">
    <property type="entry name" value="YhbC-like, N-terminal domain"/>
    <property type="match status" value="1"/>
</dbReference>
<dbReference type="InterPro" id="IPR003728">
    <property type="entry name" value="Ribosome_maturation_RimP"/>
</dbReference>
<comment type="similarity">
    <text evidence="3">Belongs to the RimP family.</text>
</comment>
<dbReference type="NCBIfam" id="NF002531">
    <property type="entry name" value="PRK02001.1"/>
    <property type="match status" value="1"/>
</dbReference>
<sequence>MLKERVEELLSAAFEERKDLFLIDLKIGSANDIHVSIDGDAGVKLSDCIFISRAVEHNLDRDELDFSIEVTSAGATAPLEQPRQFSKHIGRTLEVEDKEGREERGVLEAVSAKGIELKWKAREPKPIGKGKVTVEKNWKVDFEQIKKAKVVITFN</sequence>
<dbReference type="GO" id="GO:0042274">
    <property type="term" value="P:ribosomal small subunit biogenesis"/>
    <property type="evidence" value="ECO:0007669"/>
    <property type="project" value="UniProtKB-UniRule"/>
</dbReference>
<evidence type="ECO:0000256" key="2">
    <source>
        <dbReference type="ARBA" id="ARBA00022517"/>
    </source>
</evidence>
<dbReference type="HAMAP" id="MF_01077">
    <property type="entry name" value="RimP"/>
    <property type="match status" value="1"/>
</dbReference>
<dbReference type="GO" id="GO:0005737">
    <property type="term" value="C:cytoplasm"/>
    <property type="evidence" value="ECO:0007669"/>
    <property type="project" value="UniProtKB-SubCell"/>
</dbReference>
<proteinExistence type="inferred from homology"/>
<reference evidence="5 6" key="1">
    <citation type="submission" date="2016-11" db="EMBL/GenBank/DDBJ databases">
        <title>Trade-off between light-utilization and light-protection in marine flavobacteria.</title>
        <authorList>
            <person name="Kumagai Y."/>
        </authorList>
    </citation>
    <scope>NUCLEOTIDE SEQUENCE [LARGE SCALE GENOMIC DNA]</scope>
    <source>
        <strain evidence="5 6">JCM 13191</strain>
    </source>
</reference>
<dbReference type="Pfam" id="PF02576">
    <property type="entry name" value="RimP_N"/>
    <property type="match status" value="1"/>
</dbReference>
<dbReference type="PANTHER" id="PTHR33867">
    <property type="entry name" value="RIBOSOME MATURATION FACTOR RIMP"/>
    <property type="match status" value="1"/>
</dbReference>
<dbReference type="InterPro" id="IPR035956">
    <property type="entry name" value="RimP_N_sf"/>
</dbReference>
<evidence type="ECO:0000259" key="4">
    <source>
        <dbReference type="Pfam" id="PF02576"/>
    </source>
</evidence>
<comment type="function">
    <text evidence="3">Required for maturation of 30S ribosomal subunits.</text>
</comment>
<keyword evidence="6" id="KW-1185">Reference proteome</keyword>
<evidence type="ECO:0000256" key="1">
    <source>
        <dbReference type="ARBA" id="ARBA00022490"/>
    </source>
</evidence>
<accession>A0A1W6MLW8</accession>
<feature type="domain" description="Ribosome maturation factor RimP N-terminal" evidence="4">
    <location>
        <begin position="25"/>
        <end position="75"/>
    </location>
</feature>
<dbReference type="RefSeq" id="WP_085767399.1">
    <property type="nucleotide sequence ID" value="NZ_CP019344.1"/>
</dbReference>
<dbReference type="Gene3D" id="3.30.300.70">
    <property type="entry name" value="RimP-like superfamily, N-terminal"/>
    <property type="match status" value="1"/>
</dbReference>
<organism evidence="5 6">
    <name type="scientific">Nonlabens spongiae</name>
    <dbReference type="NCBI Taxonomy" id="331648"/>
    <lineage>
        <taxon>Bacteria</taxon>
        <taxon>Pseudomonadati</taxon>
        <taxon>Bacteroidota</taxon>
        <taxon>Flavobacteriia</taxon>
        <taxon>Flavobacteriales</taxon>
        <taxon>Flavobacteriaceae</taxon>
        <taxon>Nonlabens</taxon>
    </lineage>
</organism>
<dbReference type="InterPro" id="IPR028989">
    <property type="entry name" value="RimP_N"/>
</dbReference>
<dbReference type="STRING" id="331648.BST97_11690"/>
<dbReference type="PANTHER" id="PTHR33867:SF1">
    <property type="entry name" value="RIBOSOME MATURATION FACTOR RIMP"/>
    <property type="match status" value="1"/>
</dbReference>
<dbReference type="EMBL" id="CP019344">
    <property type="protein sequence ID" value="ARN78595.1"/>
    <property type="molecule type" value="Genomic_DNA"/>
</dbReference>
<dbReference type="Proteomes" id="UP000193431">
    <property type="component" value="Chromosome"/>
</dbReference>
<evidence type="ECO:0000256" key="3">
    <source>
        <dbReference type="HAMAP-Rule" id="MF_01077"/>
    </source>
</evidence>
<dbReference type="OrthoDB" id="9789702at2"/>
<name>A0A1W6MLW8_9FLAO</name>